<dbReference type="SUPFAM" id="SSF53474">
    <property type="entry name" value="alpha/beta-Hydrolases"/>
    <property type="match status" value="1"/>
</dbReference>
<dbReference type="InterPro" id="IPR002925">
    <property type="entry name" value="Dienelactn_hydro"/>
</dbReference>
<keyword evidence="3" id="KW-1185">Reference proteome</keyword>
<dbReference type="PANTHER" id="PTHR47668">
    <property type="entry name" value="DIENELACTONE HYDROLASE FAMILY PROTEIN (AFU_ORTHOLOGUE AFUA_6G01940)"/>
    <property type="match status" value="1"/>
</dbReference>
<sequence>MTSEACHSVPTVVPKEYTPKGNYETFAGLKTYITGPSTTNPKIGIIAIYDIFGISPQTLQGADLLSSATQFNDSAVVLVPDFFNGSGVQFDWIPTDTEEKKLLFGTFMAQKAGIEKSRAALLEVVGECKAKLPTVEHWGVYGLCWGGKIAVFVSGSESPFDASAQAHPARMDRADAESLTIPHMTLASKDEPVDLVKVYADVVRSNGIGGHVETYSTMWHGWMGARADLEGLHSRAEFERGYGELAEFFGSYLRAT</sequence>
<dbReference type="RefSeq" id="XP_016246368.1">
    <property type="nucleotide sequence ID" value="XM_016396512.1"/>
</dbReference>
<evidence type="ECO:0000313" key="2">
    <source>
        <dbReference type="EMBL" id="KIW26152.1"/>
    </source>
</evidence>
<dbReference type="InterPro" id="IPR029058">
    <property type="entry name" value="AB_hydrolase_fold"/>
</dbReference>
<dbReference type="EMBL" id="KN847044">
    <property type="protein sequence ID" value="KIW26152.1"/>
    <property type="molecule type" value="Genomic_DNA"/>
</dbReference>
<name>A0A0D2AM32_9EURO</name>
<dbReference type="Proteomes" id="UP000054466">
    <property type="component" value="Unassembled WGS sequence"/>
</dbReference>
<dbReference type="HOGENOM" id="CLU_054590_0_1_1"/>
<feature type="domain" description="Dienelactone hydrolase" evidence="1">
    <location>
        <begin position="30"/>
        <end position="252"/>
    </location>
</feature>
<evidence type="ECO:0000313" key="3">
    <source>
        <dbReference type="Proteomes" id="UP000054466"/>
    </source>
</evidence>
<dbReference type="GeneID" id="27348466"/>
<dbReference type="STRING" id="569365.A0A0D2AM32"/>
<accession>A0A0D2AM32</accession>
<organism evidence="2 3">
    <name type="scientific">Cladophialophora immunda</name>
    <dbReference type="NCBI Taxonomy" id="569365"/>
    <lineage>
        <taxon>Eukaryota</taxon>
        <taxon>Fungi</taxon>
        <taxon>Dikarya</taxon>
        <taxon>Ascomycota</taxon>
        <taxon>Pezizomycotina</taxon>
        <taxon>Eurotiomycetes</taxon>
        <taxon>Chaetothyriomycetidae</taxon>
        <taxon>Chaetothyriales</taxon>
        <taxon>Herpotrichiellaceae</taxon>
        <taxon>Cladophialophora</taxon>
    </lineage>
</organism>
<proteinExistence type="predicted"/>
<dbReference type="PANTHER" id="PTHR47668:SF1">
    <property type="entry name" value="DIENELACTONE HYDROLASE DOMAIN-CONTAINING PROTEIN-RELATED"/>
    <property type="match status" value="1"/>
</dbReference>
<dbReference type="AlphaFoldDB" id="A0A0D2AM32"/>
<dbReference type="GO" id="GO:0016787">
    <property type="term" value="F:hydrolase activity"/>
    <property type="evidence" value="ECO:0007669"/>
    <property type="project" value="InterPro"/>
</dbReference>
<evidence type="ECO:0000259" key="1">
    <source>
        <dbReference type="Pfam" id="PF01738"/>
    </source>
</evidence>
<protein>
    <recommendedName>
        <fullName evidence="1">Dienelactone hydrolase domain-containing protein</fullName>
    </recommendedName>
</protein>
<reference evidence="2 3" key="1">
    <citation type="submission" date="2015-01" db="EMBL/GenBank/DDBJ databases">
        <title>The Genome Sequence of Cladophialophora immunda CBS83496.</title>
        <authorList>
            <consortium name="The Broad Institute Genomics Platform"/>
            <person name="Cuomo C."/>
            <person name="de Hoog S."/>
            <person name="Gorbushina A."/>
            <person name="Stielow B."/>
            <person name="Teixiera M."/>
            <person name="Abouelleil A."/>
            <person name="Chapman S.B."/>
            <person name="Priest M."/>
            <person name="Young S.K."/>
            <person name="Wortman J."/>
            <person name="Nusbaum C."/>
            <person name="Birren B."/>
        </authorList>
    </citation>
    <scope>NUCLEOTIDE SEQUENCE [LARGE SCALE GENOMIC DNA]</scope>
    <source>
        <strain evidence="2 3">CBS 83496</strain>
    </source>
</reference>
<dbReference type="Pfam" id="PF01738">
    <property type="entry name" value="DLH"/>
    <property type="match status" value="1"/>
</dbReference>
<gene>
    <name evidence="2" type="ORF">PV07_09272</name>
</gene>
<dbReference type="OrthoDB" id="2147163at2759"/>
<dbReference type="VEuPathDB" id="FungiDB:PV07_09272"/>
<dbReference type="Gene3D" id="3.40.50.1820">
    <property type="entry name" value="alpha/beta hydrolase"/>
    <property type="match status" value="1"/>
</dbReference>